<evidence type="ECO:0000256" key="1">
    <source>
        <dbReference type="SAM" id="MobiDB-lite"/>
    </source>
</evidence>
<organism evidence="2">
    <name type="scientific">Nakamurella sp. A5-74</name>
    <dbReference type="NCBI Taxonomy" id="3158264"/>
    <lineage>
        <taxon>Bacteria</taxon>
        <taxon>Bacillati</taxon>
        <taxon>Actinomycetota</taxon>
        <taxon>Actinomycetes</taxon>
        <taxon>Nakamurellales</taxon>
        <taxon>Nakamurellaceae</taxon>
        <taxon>Nakamurella</taxon>
    </lineage>
</organism>
<protein>
    <submittedName>
        <fullName evidence="2">Uncharacterized protein</fullName>
    </submittedName>
</protein>
<evidence type="ECO:0000313" key="2">
    <source>
        <dbReference type="EMBL" id="XCG65610.1"/>
    </source>
</evidence>
<reference evidence="2" key="1">
    <citation type="submission" date="2024-05" db="EMBL/GenBank/DDBJ databases">
        <authorList>
            <person name="Cai S.Y."/>
            <person name="Jin L.M."/>
            <person name="Li H.R."/>
        </authorList>
    </citation>
    <scope>NUCLEOTIDE SEQUENCE</scope>
    <source>
        <strain evidence="2">A5-74</strain>
    </source>
</reference>
<dbReference type="EMBL" id="CP159218">
    <property type="protein sequence ID" value="XCG65610.1"/>
    <property type="molecule type" value="Genomic_DNA"/>
</dbReference>
<dbReference type="AlphaFoldDB" id="A0AAU8DVI0"/>
<name>A0AAU8DVI0_9ACTN</name>
<dbReference type="RefSeq" id="WP_353651215.1">
    <property type="nucleotide sequence ID" value="NZ_CP159218.1"/>
</dbReference>
<accession>A0AAU8DVI0</accession>
<proteinExistence type="predicted"/>
<sequence>MATLVLQAIPASADTKQSIVVVETPVLNAIAARQGYPAQDDDSGGTPEGRSRAENAYLDLNPVREPCRTLDESSAPLRTAAAGPSITVGSRTDGKDGTVSRCTGAADLSLLRKNFAGGDGEPTTVDGVGGLLGGDSFVGIDTAAGATLIRDGEPRSAVVSQVVGGTAVQGSLWQDPDVVAVLSQLPGAAVTVLGTDMVQVPRGLAPPAVSAALATVVARNGFGQPPVPEFGGFGWIPGDRLVGTSVFVTLYGSDQEAATATSILTAVWAELGTSKYTGAVTRQLGPTVVTTLAGTTSTEFMLQDLQLAEYPGFLDRG</sequence>
<gene>
    <name evidence="2" type="ORF">ABLG96_10200</name>
</gene>
<feature type="region of interest" description="Disordered" evidence="1">
    <location>
        <begin position="33"/>
        <end position="52"/>
    </location>
</feature>